<dbReference type="SMART" id="SM00432">
    <property type="entry name" value="MADS"/>
    <property type="match status" value="1"/>
</dbReference>
<evidence type="ECO:0000313" key="7">
    <source>
        <dbReference type="Proteomes" id="UP000504609"/>
    </source>
</evidence>
<dbReference type="PANTHER" id="PTHR48019">
    <property type="entry name" value="SERUM RESPONSE FACTOR HOMOLOG"/>
    <property type="match status" value="1"/>
</dbReference>
<dbReference type="InterPro" id="IPR002100">
    <property type="entry name" value="TF_MADSbox"/>
</dbReference>
<evidence type="ECO:0000259" key="6">
    <source>
        <dbReference type="PROSITE" id="PS50066"/>
    </source>
</evidence>
<evidence type="ECO:0000256" key="1">
    <source>
        <dbReference type="ARBA" id="ARBA00004123"/>
    </source>
</evidence>
<dbReference type="Proteomes" id="UP000504609">
    <property type="component" value="Unplaced"/>
</dbReference>
<dbReference type="InterPro" id="IPR036879">
    <property type="entry name" value="TF_MADSbox_sf"/>
</dbReference>
<keyword evidence="5" id="KW-0539">Nucleus</keyword>
<dbReference type="GO" id="GO:0080092">
    <property type="term" value="P:regulation of pollen tube growth"/>
    <property type="evidence" value="ECO:0007669"/>
    <property type="project" value="UniProtKB-ARBA"/>
</dbReference>
<dbReference type="AlphaFoldDB" id="A0A6J1ECX1"/>
<keyword evidence="3" id="KW-0238">DNA-binding</keyword>
<dbReference type="SUPFAM" id="SSF55455">
    <property type="entry name" value="SRF-like"/>
    <property type="match status" value="1"/>
</dbReference>
<dbReference type="Gene3D" id="3.40.1810.10">
    <property type="entry name" value="Transcription factor, MADS-box"/>
    <property type="match status" value="1"/>
</dbReference>
<proteinExistence type="predicted"/>
<protein>
    <submittedName>
        <fullName evidence="8">Agamous-like MADS-box protein AGL65 isoform X1</fullName>
    </submittedName>
</protein>
<evidence type="ECO:0000256" key="5">
    <source>
        <dbReference type="ARBA" id="ARBA00023242"/>
    </source>
</evidence>
<evidence type="ECO:0000256" key="4">
    <source>
        <dbReference type="ARBA" id="ARBA00023163"/>
    </source>
</evidence>
<dbReference type="PRINTS" id="PR00404">
    <property type="entry name" value="MADSDOMAIN"/>
</dbReference>
<dbReference type="GO" id="GO:0010152">
    <property type="term" value="P:pollen maturation"/>
    <property type="evidence" value="ECO:0007669"/>
    <property type="project" value="UniProtKB-ARBA"/>
</dbReference>
<dbReference type="KEGG" id="cmos:111431400"/>
<gene>
    <name evidence="8" type="primary">LOC111431400</name>
</gene>
<accession>A0A6J1ECX1</accession>
<keyword evidence="4" id="KW-0804">Transcription</keyword>
<dbReference type="PROSITE" id="PS50066">
    <property type="entry name" value="MADS_BOX_2"/>
    <property type="match status" value="1"/>
</dbReference>
<dbReference type="GO" id="GO:0046983">
    <property type="term" value="F:protein dimerization activity"/>
    <property type="evidence" value="ECO:0007669"/>
    <property type="project" value="InterPro"/>
</dbReference>
<reference evidence="8" key="1">
    <citation type="submission" date="2025-08" db="UniProtKB">
        <authorList>
            <consortium name="RefSeq"/>
        </authorList>
    </citation>
    <scope>IDENTIFICATION</scope>
    <source>
        <tissue evidence="8">Young leaves</tissue>
    </source>
</reference>
<dbReference type="RefSeq" id="XP_022923790.1">
    <property type="nucleotide sequence ID" value="XM_023068022.1"/>
</dbReference>
<feature type="domain" description="MADS-box" evidence="6">
    <location>
        <begin position="1"/>
        <end position="61"/>
    </location>
</feature>
<dbReference type="Pfam" id="PF00319">
    <property type="entry name" value="SRF-TF"/>
    <property type="match status" value="1"/>
</dbReference>
<dbReference type="GeneID" id="111431400"/>
<keyword evidence="7" id="KW-1185">Reference proteome</keyword>
<comment type="subcellular location">
    <subcellularLocation>
        <location evidence="1">Nucleus</location>
    </subcellularLocation>
</comment>
<name>A0A6J1ECX1_CUCMO</name>
<evidence type="ECO:0000256" key="3">
    <source>
        <dbReference type="ARBA" id="ARBA00023125"/>
    </source>
</evidence>
<organism evidence="7 8">
    <name type="scientific">Cucurbita moschata</name>
    <name type="common">Winter crookneck squash</name>
    <name type="synonym">Cucurbita pepo var. moschata</name>
    <dbReference type="NCBI Taxonomy" id="3662"/>
    <lineage>
        <taxon>Eukaryota</taxon>
        <taxon>Viridiplantae</taxon>
        <taxon>Streptophyta</taxon>
        <taxon>Embryophyta</taxon>
        <taxon>Tracheophyta</taxon>
        <taxon>Spermatophyta</taxon>
        <taxon>Magnoliopsida</taxon>
        <taxon>eudicotyledons</taxon>
        <taxon>Gunneridae</taxon>
        <taxon>Pentapetalae</taxon>
        <taxon>rosids</taxon>
        <taxon>fabids</taxon>
        <taxon>Cucurbitales</taxon>
        <taxon>Cucurbitaceae</taxon>
        <taxon>Cucurbiteae</taxon>
        <taxon>Cucurbita</taxon>
    </lineage>
</organism>
<dbReference type="InterPro" id="IPR050142">
    <property type="entry name" value="MADS-box/MEF2_TF"/>
</dbReference>
<dbReference type="GO" id="GO:0005634">
    <property type="term" value="C:nucleus"/>
    <property type="evidence" value="ECO:0007669"/>
    <property type="project" value="UniProtKB-SubCell"/>
</dbReference>
<evidence type="ECO:0000256" key="2">
    <source>
        <dbReference type="ARBA" id="ARBA00023015"/>
    </source>
</evidence>
<dbReference type="GO" id="GO:0003677">
    <property type="term" value="F:DNA binding"/>
    <property type="evidence" value="ECO:0007669"/>
    <property type="project" value="UniProtKB-KW"/>
</dbReference>
<sequence>MGRVKLKIKKLESTGSRQVTFSKRKNGIMKKAKELAILCDIDIVLLMFSPTGKPTLYQGERSSIEEVITKFAELTPQERAKRKLESLEALKKTFKKLDHDVNIKDFVGSSSQDFEQELINEVTVLRDQIGEAHKRLSYWRNPDSISNIQQLQQMEGLIRESLNQTRLHKENLRRHQLLSQEFTGQYPGGEMSLPLLMDEMQGIQPLLWLPNYGTQQITLPNEPNFLQPGDVECSFPSYPSYYNPGKQIEAGVSGQVDSMPQGDGGLNELSGTSCSTLQLGEQYQYPPTCDGSSFQDEKRLNLEMEMNLHGNYVDNQLNGKLDLSRSLYDDEQHPWGSIPGPCSIPMYQSSNAYHHHVGSLLTAPSKT</sequence>
<dbReference type="FunFam" id="3.40.1810.10:FF:000010">
    <property type="entry name" value="Agamous-like MADS-box protein AGL30"/>
    <property type="match status" value="1"/>
</dbReference>
<keyword evidence="2" id="KW-0805">Transcription regulation</keyword>
<evidence type="ECO:0000313" key="8">
    <source>
        <dbReference type="RefSeq" id="XP_022923790.1"/>
    </source>
</evidence>